<dbReference type="OrthoDB" id="6884916at2"/>
<dbReference type="AlphaFoldDB" id="A0A1I0C463"/>
<dbReference type="Proteomes" id="UP000182332">
    <property type="component" value="Unassembled WGS sequence"/>
</dbReference>
<protein>
    <submittedName>
        <fullName evidence="2">Uncharacterized protein</fullName>
    </submittedName>
</protein>
<name>A0A1I0C463_9PSED</name>
<proteinExistence type="predicted"/>
<keyword evidence="1" id="KW-0472">Membrane</keyword>
<sequence>MKDIVPGLVATSIMIPGILNLLVLLFITWWVRDEVDSRLSRCSIIVDINATFGGLGFIGDVYRVGTVACILIFPKLFLKRGVIDVRQVVDFPKKWKLLIVVPFFLNIIFFTAMLVFRAWLYFYDF</sequence>
<dbReference type="RefSeq" id="WP_074886731.1">
    <property type="nucleotide sequence ID" value="NZ_FOHW01000007.1"/>
</dbReference>
<feature type="transmembrane region" description="Helical" evidence="1">
    <location>
        <begin position="7"/>
        <end position="31"/>
    </location>
</feature>
<evidence type="ECO:0000256" key="1">
    <source>
        <dbReference type="SAM" id="Phobius"/>
    </source>
</evidence>
<accession>A0A1I0C463</accession>
<feature type="transmembrane region" description="Helical" evidence="1">
    <location>
        <begin position="61"/>
        <end position="78"/>
    </location>
</feature>
<reference evidence="2 3" key="1">
    <citation type="submission" date="2016-10" db="EMBL/GenBank/DDBJ databases">
        <authorList>
            <person name="de Groot N.N."/>
        </authorList>
    </citation>
    <scope>NUCLEOTIDE SEQUENCE [LARGE SCALE GENOMIC DNA]</scope>
    <source>
        <strain evidence="2 3">DSM 11363</strain>
    </source>
</reference>
<evidence type="ECO:0000313" key="3">
    <source>
        <dbReference type="Proteomes" id="UP000182332"/>
    </source>
</evidence>
<keyword evidence="1" id="KW-1133">Transmembrane helix</keyword>
<gene>
    <name evidence="2" type="ORF">SAMN05216197_10735</name>
</gene>
<evidence type="ECO:0000313" key="2">
    <source>
        <dbReference type="EMBL" id="SET13539.1"/>
    </source>
</evidence>
<keyword evidence="1" id="KW-0812">Transmembrane</keyword>
<dbReference type="EMBL" id="FOHW01000007">
    <property type="protein sequence ID" value="SET13539.1"/>
    <property type="molecule type" value="Genomic_DNA"/>
</dbReference>
<feature type="transmembrane region" description="Helical" evidence="1">
    <location>
        <begin position="98"/>
        <end position="122"/>
    </location>
</feature>
<organism evidence="2 3">
    <name type="scientific">Pseudomonas graminis</name>
    <dbReference type="NCBI Taxonomy" id="158627"/>
    <lineage>
        <taxon>Bacteria</taxon>
        <taxon>Pseudomonadati</taxon>
        <taxon>Pseudomonadota</taxon>
        <taxon>Gammaproteobacteria</taxon>
        <taxon>Pseudomonadales</taxon>
        <taxon>Pseudomonadaceae</taxon>
        <taxon>Pseudomonas</taxon>
    </lineage>
</organism>